<comment type="caution">
    <text evidence="4">The sequence shown here is derived from an EMBL/GenBank/DDBJ whole genome shotgun (WGS) entry which is preliminary data.</text>
</comment>
<keyword evidence="2" id="KW-0812">Transmembrane</keyword>
<evidence type="ECO:0000313" key="4">
    <source>
        <dbReference type="EMBL" id="KAK4259062.1"/>
    </source>
</evidence>
<dbReference type="PANTHER" id="PTHR24177">
    <property type="entry name" value="CASKIN"/>
    <property type="match status" value="1"/>
</dbReference>
<dbReference type="Pfam" id="PF13962">
    <property type="entry name" value="PGG"/>
    <property type="match status" value="1"/>
</dbReference>
<gene>
    <name evidence="4" type="ORF">QN277_005436</name>
</gene>
<sequence length="686" mass="78418">MRAAQKAYRLKEWDKFKKILADSNNEKRDLLEDFDLFGNTAINIAARSDKPEILKELLGKLSEEERGRVLRKKNHQGNTLLHEIAVFCKVVEMADIVLDLEKTTPLPVLAEAEETAELPDEEKRRPLVEWTNLKGETPVFRAAKFGKLEILSHLVKRAQGNMKIHQESPGETILHASVNGQYFDVALWIIMTMDKSSMVGKKNQNGLTCLQLLARMPHAFKSHYYDNQELITKLVYKLLPDEGYDIEGCNSFGLLRSPVTDIETGRQDDARPPTPGYLSRVNFAVWKCLAPVFNWIESIWKEKKKHQLAERLAGLLVRCDYSWQLPYDERKYKTSDELPPVLYNVAKRKKELHWRHKKEIIHMDCPKHKDELKAYKHHPALLIAASNGIQEILNLYIKEHPESINHVSKEDGQNLLHIAVRHRQEKILDRLEKQPDLNSLASQVNQENRTALHEVAGIDYYRGSALAGAAFQLQEELEFYKRVEKIVPPHLHMHCDDKRLTAGDLLDIAHDDMLADAQKWIKETAQSCSTVSILVASVVAAAYTIPGGIEGRSALLLKTPVFIFFTTMDIVALAFSLASVVMFLSILNAPFELWDFHKSLPQRLTLGFAFLFLSLTTTMLAFSATILITIRLQWKEWTSTLVYSAALFPVTIFALIEFPLYMKIPRLFFKFFKKMTSVGRSSTTAI</sequence>
<dbReference type="SMART" id="SM00248">
    <property type="entry name" value="ANK"/>
    <property type="match status" value="4"/>
</dbReference>
<dbReference type="EMBL" id="JAWXYG010000011">
    <property type="protein sequence ID" value="KAK4259062.1"/>
    <property type="molecule type" value="Genomic_DNA"/>
</dbReference>
<keyword evidence="2" id="KW-1133">Transmembrane helix</keyword>
<evidence type="ECO:0000256" key="2">
    <source>
        <dbReference type="SAM" id="Phobius"/>
    </source>
</evidence>
<protein>
    <recommendedName>
        <fullName evidence="3">PGG domain-containing protein</fullName>
    </recommendedName>
</protein>
<feature type="transmembrane region" description="Helical" evidence="2">
    <location>
        <begin position="641"/>
        <end position="662"/>
    </location>
</feature>
<feature type="transmembrane region" description="Helical" evidence="2">
    <location>
        <begin position="561"/>
        <end position="586"/>
    </location>
</feature>
<dbReference type="InterPro" id="IPR002110">
    <property type="entry name" value="Ankyrin_rpt"/>
</dbReference>
<feature type="domain" description="PGG" evidence="3">
    <location>
        <begin position="519"/>
        <end position="628"/>
    </location>
</feature>
<dbReference type="PANTHER" id="PTHR24177:SF215">
    <property type="entry name" value="PGG DOMAIN-CONTAINING PROTEIN"/>
    <property type="match status" value="1"/>
</dbReference>
<dbReference type="SUPFAM" id="SSF48403">
    <property type="entry name" value="Ankyrin repeat"/>
    <property type="match status" value="1"/>
</dbReference>
<dbReference type="InterPro" id="IPR026961">
    <property type="entry name" value="PGG_dom"/>
</dbReference>
<evidence type="ECO:0000313" key="5">
    <source>
        <dbReference type="Proteomes" id="UP001293593"/>
    </source>
</evidence>
<dbReference type="AlphaFoldDB" id="A0AAE1IWB1"/>
<dbReference type="InterPro" id="IPR036770">
    <property type="entry name" value="Ankyrin_rpt-contain_sf"/>
</dbReference>
<evidence type="ECO:0000256" key="1">
    <source>
        <dbReference type="ARBA" id="ARBA00004413"/>
    </source>
</evidence>
<keyword evidence="2" id="KW-0472">Membrane</keyword>
<evidence type="ECO:0000259" key="3">
    <source>
        <dbReference type="Pfam" id="PF13962"/>
    </source>
</evidence>
<feature type="transmembrane region" description="Helical" evidence="2">
    <location>
        <begin position="606"/>
        <end position="629"/>
    </location>
</feature>
<proteinExistence type="predicted"/>
<accession>A0AAE1IWB1</accession>
<organism evidence="4 5">
    <name type="scientific">Acacia crassicarpa</name>
    <name type="common">northern wattle</name>
    <dbReference type="NCBI Taxonomy" id="499986"/>
    <lineage>
        <taxon>Eukaryota</taxon>
        <taxon>Viridiplantae</taxon>
        <taxon>Streptophyta</taxon>
        <taxon>Embryophyta</taxon>
        <taxon>Tracheophyta</taxon>
        <taxon>Spermatophyta</taxon>
        <taxon>Magnoliopsida</taxon>
        <taxon>eudicotyledons</taxon>
        <taxon>Gunneridae</taxon>
        <taxon>Pentapetalae</taxon>
        <taxon>rosids</taxon>
        <taxon>fabids</taxon>
        <taxon>Fabales</taxon>
        <taxon>Fabaceae</taxon>
        <taxon>Caesalpinioideae</taxon>
        <taxon>mimosoid clade</taxon>
        <taxon>Acacieae</taxon>
        <taxon>Acacia</taxon>
    </lineage>
</organism>
<name>A0AAE1IWB1_9FABA</name>
<keyword evidence="5" id="KW-1185">Reference proteome</keyword>
<reference evidence="4" key="1">
    <citation type="submission" date="2023-10" db="EMBL/GenBank/DDBJ databases">
        <title>Chromosome-level genome of the transformable northern wattle, Acacia crassicarpa.</title>
        <authorList>
            <person name="Massaro I."/>
            <person name="Sinha N.R."/>
            <person name="Poethig S."/>
            <person name="Leichty A.R."/>
        </authorList>
    </citation>
    <scope>NUCLEOTIDE SEQUENCE</scope>
    <source>
        <strain evidence="4">Acra3RX</strain>
        <tissue evidence="4">Leaf</tissue>
    </source>
</reference>
<comment type="subcellular location">
    <subcellularLocation>
        <location evidence="1">Cell membrane</location>
        <topology evidence="1">Peripheral membrane protein</topology>
        <orientation evidence="1">Cytoplasmic side</orientation>
    </subcellularLocation>
</comment>
<dbReference type="Proteomes" id="UP001293593">
    <property type="component" value="Unassembled WGS sequence"/>
</dbReference>
<dbReference type="GO" id="GO:0005886">
    <property type="term" value="C:plasma membrane"/>
    <property type="evidence" value="ECO:0007669"/>
    <property type="project" value="UniProtKB-SubCell"/>
</dbReference>
<dbReference type="Gene3D" id="1.25.40.20">
    <property type="entry name" value="Ankyrin repeat-containing domain"/>
    <property type="match status" value="2"/>
</dbReference>